<dbReference type="EMBL" id="REFJ01000004">
    <property type="protein sequence ID" value="RMA79334.1"/>
    <property type="molecule type" value="Genomic_DNA"/>
</dbReference>
<keyword evidence="7 13" id="KW-0378">Hydrolase</keyword>
<dbReference type="InterPro" id="IPR013520">
    <property type="entry name" value="Ribonucl_H"/>
</dbReference>
<dbReference type="EC" id="3.1.11.1" evidence="2 13"/>
<evidence type="ECO:0000256" key="3">
    <source>
        <dbReference type="ARBA" id="ARBA00019900"/>
    </source>
</evidence>
<evidence type="ECO:0000256" key="13">
    <source>
        <dbReference type="PIRNR" id="PIRNR000977"/>
    </source>
</evidence>
<evidence type="ECO:0000259" key="17">
    <source>
        <dbReference type="PROSITE" id="PS51785"/>
    </source>
</evidence>
<reference evidence="18 19" key="1">
    <citation type="submission" date="2018-10" db="EMBL/GenBank/DDBJ databases">
        <title>Genomic Encyclopedia of Type Strains, Phase IV (KMG-IV): sequencing the most valuable type-strain genomes for metagenomic binning, comparative biology and taxonomic classification.</title>
        <authorList>
            <person name="Goeker M."/>
        </authorList>
    </citation>
    <scope>NUCLEOTIDE SEQUENCE [LARGE SCALE GENOMIC DNA]</scope>
    <source>
        <strain evidence="18 19">DSM 25080</strain>
    </source>
</reference>
<dbReference type="Gene3D" id="3.30.1520.20">
    <property type="entry name" value="Exonuclease ExoI, domain 2"/>
    <property type="match status" value="1"/>
</dbReference>
<evidence type="ECO:0000256" key="9">
    <source>
        <dbReference type="ARBA" id="ARBA00022842"/>
    </source>
</evidence>
<feature type="domain" description="ExoI C-terminal" evidence="17">
    <location>
        <begin position="353"/>
        <end position="476"/>
    </location>
</feature>
<dbReference type="InterPro" id="IPR036397">
    <property type="entry name" value="RNaseH_sf"/>
</dbReference>
<dbReference type="SMART" id="SM00479">
    <property type="entry name" value="EXOIII"/>
    <property type="match status" value="1"/>
</dbReference>
<dbReference type="Gene3D" id="3.30.420.10">
    <property type="entry name" value="Ribonuclease H-like superfamily/Ribonuclease H"/>
    <property type="match status" value="1"/>
</dbReference>
<feature type="binding site" evidence="14">
    <location>
        <position position="159"/>
    </location>
    <ligand>
        <name>substrate</name>
    </ligand>
</feature>
<evidence type="ECO:0000256" key="7">
    <source>
        <dbReference type="ARBA" id="ARBA00022801"/>
    </source>
</evidence>
<evidence type="ECO:0000256" key="2">
    <source>
        <dbReference type="ARBA" id="ARBA00012108"/>
    </source>
</evidence>
<comment type="catalytic activity">
    <reaction evidence="1 13">
        <text>Exonucleolytic cleavage in the 3'- to 5'-direction to yield nucleoside 5'-phosphates.</text>
        <dbReference type="EC" id="3.1.11.1"/>
    </reaction>
</comment>
<dbReference type="InterPro" id="IPR034747">
    <property type="entry name" value="EXOI_SH3"/>
</dbReference>
<dbReference type="InterPro" id="IPR013620">
    <property type="entry name" value="Exonuc_1_SH3"/>
</dbReference>
<evidence type="ECO:0000313" key="18">
    <source>
        <dbReference type="EMBL" id="RMA79334.1"/>
    </source>
</evidence>
<evidence type="ECO:0000313" key="19">
    <source>
        <dbReference type="Proteomes" id="UP000267187"/>
    </source>
</evidence>
<organism evidence="18 19">
    <name type="scientific">Umboniibacter marinipuniceus</name>
    <dbReference type="NCBI Taxonomy" id="569599"/>
    <lineage>
        <taxon>Bacteria</taxon>
        <taxon>Pseudomonadati</taxon>
        <taxon>Pseudomonadota</taxon>
        <taxon>Gammaproteobacteria</taxon>
        <taxon>Cellvibrionales</taxon>
        <taxon>Cellvibrionaceae</taxon>
        <taxon>Umboniibacter</taxon>
    </lineage>
</organism>
<protein>
    <recommendedName>
        <fullName evidence="3 13">Exodeoxyribonuclease I</fullName>
        <ecNumber evidence="2 13">3.1.11.1</ecNumber>
    </recommendedName>
</protein>
<sequence length="478" mass="54334">MTTNTILWHDYETWGVNPKLDRPSQFAAIRTDEHLNEIGEPINWFSQPTLDRLPHPQAALITGISPIECLQRGMPEPEFIAKINAEFMTPNTCGAGYNSINFDDEVTRFTLFRNFHDPYEREYSNNNSRWDLINVLRMARALRPEGINWPTVNGKPNFRLEVLSAANGISHENAHDALNDVRATIGMAKKLRDAQPKLFNYLFQMRQKHKVAELLHVGNGPFMHTSPKLGAERHYTSAMLALGQGGSNRNSVVCVDLNTNNDWLLSESAETIRNILFTRFSDRPAGYESPGLKQIMLNKCPAVAPLKTATADPATCERLQLDEGEIMRRAERFDDPAIRAKLCSVFNSEYQSPSVDAEATLYQGFPSPGDKATMAELRTASADDLASRVYHFADERYNQLLLRYKARFYPQTLNDDERYTWRELLLSRFTDDGRGELSLEAFAGELMLLSQDADIINNERKLKILKDLERFALLIQNA</sequence>
<dbReference type="SUPFAM" id="SSF53098">
    <property type="entry name" value="Ribonuclease H-like"/>
    <property type="match status" value="1"/>
</dbReference>
<dbReference type="GO" id="GO:0006281">
    <property type="term" value="P:DNA repair"/>
    <property type="evidence" value="ECO:0007669"/>
    <property type="project" value="UniProtKB-KW"/>
</dbReference>
<evidence type="ECO:0000256" key="10">
    <source>
        <dbReference type="ARBA" id="ARBA00023125"/>
    </source>
</evidence>
<dbReference type="InterPro" id="IPR012337">
    <property type="entry name" value="RNaseH-like_sf"/>
</dbReference>
<evidence type="ECO:0000256" key="8">
    <source>
        <dbReference type="ARBA" id="ARBA00022839"/>
    </source>
</evidence>
<dbReference type="Pfam" id="PF08411">
    <property type="entry name" value="ExoI_SH3"/>
    <property type="match status" value="1"/>
</dbReference>
<dbReference type="PIRSF" id="PIRSF000977">
    <property type="entry name" value="Exodeoxyribonuclease_I"/>
    <property type="match status" value="1"/>
</dbReference>
<evidence type="ECO:0000256" key="6">
    <source>
        <dbReference type="ARBA" id="ARBA00022763"/>
    </source>
</evidence>
<keyword evidence="4 13" id="KW-0540">Nuclease</keyword>
<dbReference type="AlphaFoldDB" id="A0A3M0A4M8"/>
<proteinExistence type="predicted"/>
<comment type="cofactor">
    <cofactor evidence="15">
        <name>Mg(2+)</name>
        <dbReference type="ChEBI" id="CHEBI:18420"/>
    </cofactor>
    <text evidence="15">Binds 2 Mg(2+) ions per monomer.</text>
</comment>
<keyword evidence="9 15" id="KW-0460">Magnesium</keyword>
<dbReference type="InterPro" id="IPR038649">
    <property type="entry name" value="EXOI_SH3_sf"/>
</dbReference>
<dbReference type="GO" id="GO:0046872">
    <property type="term" value="F:metal ion binding"/>
    <property type="evidence" value="ECO:0007669"/>
    <property type="project" value="UniProtKB-KW"/>
</dbReference>
<keyword evidence="6 13" id="KW-0227">DNA damage</keyword>
<dbReference type="Pfam" id="PF00929">
    <property type="entry name" value="RNase_T"/>
    <property type="match status" value="1"/>
</dbReference>
<evidence type="ECO:0000256" key="1">
    <source>
        <dbReference type="ARBA" id="ARBA00000563"/>
    </source>
</evidence>
<keyword evidence="11 13" id="KW-0234">DNA repair</keyword>
<evidence type="ECO:0000259" key="16">
    <source>
        <dbReference type="PROSITE" id="PS51784"/>
    </source>
</evidence>
<dbReference type="Pfam" id="PF26016">
    <property type="entry name" value="ExoI_C"/>
    <property type="match status" value="1"/>
</dbReference>
<feature type="binding site" evidence="15">
    <location>
        <position position="12"/>
    </location>
    <ligand>
        <name>Mg(2+)</name>
        <dbReference type="ChEBI" id="CHEBI:18420"/>
        <label>2</label>
    </ligand>
</feature>
<dbReference type="InterPro" id="IPR023607">
    <property type="entry name" value="Exodeoxyribonuclease_I"/>
</dbReference>
<evidence type="ECO:0000256" key="4">
    <source>
        <dbReference type="ARBA" id="ARBA00022722"/>
    </source>
</evidence>
<feature type="binding site" evidence="15">
    <location>
        <position position="180"/>
    </location>
    <ligand>
        <name>Mg(2+)</name>
        <dbReference type="ChEBI" id="CHEBI:18420"/>
        <label>2</label>
    </ligand>
</feature>
<feature type="binding site" evidence="14">
    <location>
        <position position="12"/>
    </location>
    <ligand>
        <name>substrate</name>
    </ligand>
</feature>
<accession>A0A3M0A4M8</accession>
<feature type="domain" description="ExoI SH3-like" evidence="16">
    <location>
        <begin position="196"/>
        <end position="350"/>
    </location>
</feature>
<evidence type="ECO:0000256" key="14">
    <source>
        <dbReference type="PIRSR" id="PIRSR000977-1"/>
    </source>
</evidence>
<dbReference type="RefSeq" id="WP_170150826.1">
    <property type="nucleotide sequence ID" value="NZ_REFJ01000004.1"/>
</dbReference>
<comment type="caution">
    <text evidence="18">The sequence shown here is derived from an EMBL/GenBank/DDBJ whole genome shotgun (WGS) entry which is preliminary data.</text>
</comment>
<evidence type="ECO:0000256" key="15">
    <source>
        <dbReference type="PIRSR" id="PIRSR000977-2"/>
    </source>
</evidence>
<gene>
    <name evidence="18" type="ORF">DFR27_1774</name>
</gene>
<dbReference type="PROSITE" id="PS51784">
    <property type="entry name" value="EXOI_SH3"/>
    <property type="match status" value="1"/>
</dbReference>
<dbReference type="PROSITE" id="PS51785">
    <property type="entry name" value="EXOI_C"/>
    <property type="match status" value="1"/>
</dbReference>
<dbReference type="Gene3D" id="1.20.1280.70">
    <property type="entry name" value="Exonuclease ExoI, domain 3"/>
    <property type="match status" value="1"/>
</dbReference>
<dbReference type="InterPro" id="IPR058561">
    <property type="entry name" value="Exonuc_1_C"/>
</dbReference>
<dbReference type="FunFam" id="3.30.420.10:FF:000033">
    <property type="entry name" value="Exodeoxyribonuclease I"/>
    <property type="match status" value="1"/>
</dbReference>
<evidence type="ECO:0000256" key="5">
    <source>
        <dbReference type="ARBA" id="ARBA00022723"/>
    </source>
</evidence>
<feature type="binding site" evidence="15">
    <location>
        <position position="10"/>
    </location>
    <ligand>
        <name>Mg(2+)</name>
        <dbReference type="ChEBI" id="CHEBI:18420"/>
        <label>1</label>
    </ligand>
</feature>
<comment type="subunit">
    <text evidence="12">Monomer. Interacts with ssb (via C-terminus); this interaction stimulates the exonuclease activity by recruiting the enzyme to its substrate.</text>
</comment>
<dbReference type="NCBIfam" id="NF008746">
    <property type="entry name" value="PRK11779.1"/>
    <property type="match status" value="1"/>
</dbReference>
<dbReference type="CDD" id="cd06138">
    <property type="entry name" value="ExoI_N"/>
    <property type="match status" value="1"/>
</dbReference>
<keyword evidence="19" id="KW-1185">Reference proteome</keyword>
<name>A0A3M0A4M8_9GAMM</name>
<dbReference type="GO" id="GO:0003677">
    <property type="term" value="F:DNA binding"/>
    <property type="evidence" value="ECO:0007669"/>
    <property type="project" value="UniProtKB-KW"/>
</dbReference>
<keyword evidence="5 15" id="KW-0479">Metal-binding</keyword>
<dbReference type="Proteomes" id="UP000267187">
    <property type="component" value="Unassembled WGS sequence"/>
</dbReference>
<evidence type="ECO:0000256" key="12">
    <source>
        <dbReference type="ARBA" id="ARBA00046792"/>
    </source>
</evidence>
<keyword evidence="10" id="KW-0238">DNA-binding</keyword>
<keyword evidence="8 13" id="KW-0269">Exonuclease</keyword>
<dbReference type="GO" id="GO:0008310">
    <property type="term" value="F:single-stranded DNA 3'-5' DNA exonuclease activity"/>
    <property type="evidence" value="ECO:0007669"/>
    <property type="project" value="UniProtKB-EC"/>
</dbReference>
<evidence type="ECO:0000256" key="11">
    <source>
        <dbReference type="ARBA" id="ARBA00023204"/>
    </source>
</evidence>